<dbReference type="EMBL" id="CP073100">
    <property type="protein sequence ID" value="QUE52984.1"/>
    <property type="molecule type" value="Genomic_DNA"/>
</dbReference>
<reference evidence="2" key="1">
    <citation type="submission" date="2021-04" db="EMBL/GenBank/DDBJ databases">
        <title>Luteolibacter sp. 32A isolated from the skin of an Anderson's salamander (Ambystoma andersonii).</title>
        <authorList>
            <person name="Spergser J."/>
            <person name="Busse H.-J."/>
        </authorList>
    </citation>
    <scope>NUCLEOTIDE SEQUENCE</scope>
    <source>
        <strain evidence="2">32A</strain>
    </source>
</reference>
<name>A0A975J2V8_9BACT</name>
<keyword evidence="3" id="KW-1185">Reference proteome</keyword>
<proteinExistence type="predicted"/>
<evidence type="ECO:0000313" key="3">
    <source>
        <dbReference type="Proteomes" id="UP000676169"/>
    </source>
</evidence>
<dbReference type="Pfam" id="PF07691">
    <property type="entry name" value="PA14"/>
    <property type="match status" value="1"/>
</dbReference>
<sequence>MWWRIGLVVAAGLGGIAGGEEPVDRASAAREFAGSGKEALRELKLEGTITWVDAGRDSLVVQDDSGAVRLELDRPMRDVEVGRKVMIEGMAKAEKGVLFCRSKPLLGDEGKPDFREKSARVHLTAGRHPLRLEYYQRGGRKTLQLLYEGPGIPRQPVPPAMLSHPLADGTREPGLAYAVYGGRWEKMPVFGRESPVSFGVAHQFDPATGGRDGDYGLVFSGALEVPVDGDYSFHLTADDGCRFHLDEQPVKVSVMGAVDLPGARTIVVGQKWDAADDYRRVEMEGTVATLGHGDGRWYFDLVADGSALAVEVVDNGDGQAPRLPLLGSRVKVSGACYGTPGEDGHAMAAGLLVSGMEHVRVQSVRVGLWAETPLSRISGLSREGHPAGTLIRLRGKVVRGGEEGVPLGRWQRNHSICSVAFAAIGQGGNG</sequence>
<evidence type="ECO:0000259" key="1">
    <source>
        <dbReference type="PROSITE" id="PS51820"/>
    </source>
</evidence>
<dbReference type="KEGG" id="lamb:KBB96_08845"/>
<dbReference type="PROSITE" id="PS51820">
    <property type="entry name" value="PA14"/>
    <property type="match status" value="1"/>
</dbReference>
<accession>A0A975J2V8</accession>
<dbReference type="SUPFAM" id="SSF56988">
    <property type="entry name" value="Anthrax protective antigen"/>
    <property type="match status" value="2"/>
</dbReference>
<dbReference type="InterPro" id="IPR037524">
    <property type="entry name" value="PA14/GLEYA"/>
</dbReference>
<dbReference type="AlphaFoldDB" id="A0A975J2V8"/>
<dbReference type="RefSeq" id="WP_211634328.1">
    <property type="nucleotide sequence ID" value="NZ_CP073100.1"/>
</dbReference>
<feature type="domain" description="PA14" evidence="1">
    <location>
        <begin position="170"/>
        <end position="349"/>
    </location>
</feature>
<protein>
    <recommendedName>
        <fullName evidence="1">PA14 domain-containing protein</fullName>
    </recommendedName>
</protein>
<organism evidence="2 3">
    <name type="scientific">Luteolibacter ambystomatis</name>
    <dbReference type="NCBI Taxonomy" id="2824561"/>
    <lineage>
        <taxon>Bacteria</taxon>
        <taxon>Pseudomonadati</taxon>
        <taxon>Verrucomicrobiota</taxon>
        <taxon>Verrucomicrobiia</taxon>
        <taxon>Verrucomicrobiales</taxon>
        <taxon>Verrucomicrobiaceae</taxon>
        <taxon>Luteolibacter</taxon>
    </lineage>
</organism>
<gene>
    <name evidence="2" type="ORF">KBB96_08845</name>
</gene>
<dbReference type="InterPro" id="IPR011658">
    <property type="entry name" value="PA14_dom"/>
</dbReference>
<dbReference type="Proteomes" id="UP000676169">
    <property type="component" value="Chromosome"/>
</dbReference>
<evidence type="ECO:0000313" key="2">
    <source>
        <dbReference type="EMBL" id="QUE52984.1"/>
    </source>
</evidence>